<evidence type="ECO:0000313" key="5">
    <source>
        <dbReference type="EMBL" id="EIM63098.1"/>
    </source>
</evidence>
<dbReference type="Pfam" id="PF05567">
    <property type="entry name" value="T4P_PilY1"/>
    <property type="match status" value="1"/>
</dbReference>
<feature type="compositionally biased region" description="Polar residues" evidence="3">
    <location>
        <begin position="187"/>
        <end position="204"/>
    </location>
</feature>
<dbReference type="HOGENOM" id="CLU_270101_0_0_7"/>
<organism evidence="5 6">
    <name type="scientific">Desulfobacter postgatei 2ac9</name>
    <dbReference type="NCBI Taxonomy" id="879212"/>
    <lineage>
        <taxon>Bacteria</taxon>
        <taxon>Pseudomonadati</taxon>
        <taxon>Thermodesulfobacteriota</taxon>
        <taxon>Desulfobacteria</taxon>
        <taxon>Desulfobacterales</taxon>
        <taxon>Desulfobacteraceae</taxon>
        <taxon>Desulfobacter</taxon>
    </lineage>
</organism>
<keyword evidence="6" id="KW-1185">Reference proteome</keyword>
<keyword evidence="1" id="KW-0479">Metal-binding</keyword>
<dbReference type="AlphaFoldDB" id="I5B0T5"/>
<dbReference type="InterPro" id="IPR002035">
    <property type="entry name" value="VWF_A"/>
</dbReference>
<accession>I5B0T5</accession>
<dbReference type="InterPro" id="IPR008707">
    <property type="entry name" value="B-propeller_PilY1"/>
</dbReference>
<reference evidence="5 6" key="1">
    <citation type="submission" date="2011-09" db="EMBL/GenBank/DDBJ databases">
        <authorList>
            <consortium name="US DOE Joint Genome Institute (JGI-PGF)"/>
            <person name="Lucas S."/>
            <person name="Han J."/>
            <person name="Lapidus A."/>
            <person name="Cheng J.-F."/>
            <person name="Goodwin L."/>
            <person name="Pitluck S."/>
            <person name="Peters L."/>
            <person name="Land M.L."/>
            <person name="Hauser L."/>
            <person name="Orellana R."/>
            <person name="Lovley D."/>
            <person name="Woyke T.J."/>
        </authorList>
    </citation>
    <scope>NUCLEOTIDE SEQUENCE [LARGE SCALE GENOMIC DNA]</scope>
    <source>
        <strain evidence="5 6">2ac9</strain>
    </source>
</reference>
<keyword evidence="2" id="KW-0106">Calcium</keyword>
<proteinExistence type="predicted"/>
<feature type="region of interest" description="Disordered" evidence="3">
    <location>
        <begin position="187"/>
        <end position="206"/>
    </location>
</feature>
<gene>
    <name evidence="5" type="ORF">DespoDRAFT_01130</name>
</gene>
<dbReference type="OrthoDB" id="7156875at2"/>
<evidence type="ECO:0000256" key="3">
    <source>
        <dbReference type="SAM" id="MobiDB-lite"/>
    </source>
</evidence>
<dbReference type="InterPro" id="IPR036465">
    <property type="entry name" value="vWFA_dom_sf"/>
</dbReference>
<dbReference type="CDD" id="cd00198">
    <property type="entry name" value="vWFA"/>
    <property type="match status" value="1"/>
</dbReference>
<dbReference type="Gene3D" id="2.60.120.260">
    <property type="entry name" value="Galactose-binding domain-like"/>
    <property type="match status" value="1"/>
</dbReference>
<dbReference type="Gene3D" id="2.60.40.10">
    <property type="entry name" value="Immunoglobulins"/>
    <property type="match status" value="1"/>
</dbReference>
<dbReference type="SUPFAM" id="SSF53300">
    <property type="entry name" value="vWA-like"/>
    <property type="match status" value="1"/>
</dbReference>
<sequence length="1207" mass="131896">MTNKGANHLFFILILFITLWMMPGHALALCSIDPNGTYIEAEHFTGDYQLDPWYHQSGDYFELHPDNSANGEIILKSGSSGAADSTPENEVKKYDVNFTATGTYYIWMRGKGFNGSEDSMFFTVDNDSWKAWNFGGNYGRFIWTGSMQIGIGNTISISTTGPHTIKIAMRETNTEIDGFYITKGTETPTDASVPSKENTINPQAGCSGPTWATDPLQLEPTCFVGYNATSLTFDITNTGTANDTSSATISSSETWATVNNSTVPALAVNESHTVTVNFSTSALAAGTHTATLTITSSGNVENSPLEIPITLLVKAAPSSAACGEIPLYAENLVNPAIMVQLDTSGSMDNKMDTDDGYMTRISIAEDVLKEVFLDRSISWGFATWAGGSGRSNDSEGSPTYYTNYRIGCHDHDEEHQDALQSKADDGSASGYTPLVPAMKAALAYFQGNRQDNHYNEKFTQLSCQPRILVLVTDGLGNTATDNTKIGAITDSLIAEGITIVAVGFGLDDATQLDLIVKKMKTAGEASEDDYLYHLHNEDANGVAEPFMAQNRQEFINAMNDIVTSVKAQVFHGASPAPTTSVDNGAILLNANFDASDWSGNLKATLFNAFTGELESTTTWETAKTVTKNNINAFIYDAAQANHVSEYTEASISGDNYLCKAMGDIINSTPAIVGAPPYFYKFGNDTDKDLYYNFKYSAAVNNRDEMAYFGANDGALHAVCVSDGTEKWRFYPNSVISKMALADTDPSKDPCSSAYCHQFLLDGTPQPADIYVNTTTKWRTILVTGLGKGGSAFFTLDITYGKDFDDSSVPSLYLWEFNETDDAELGYATSWPTIARLSNGTGTGWATVFGSGAAENDLLQTGKEAYLFAVNSYDKSKVWKDENDDPVYKIKLSSSELKNDVPSSPHLVDIYDDSLYDRIYVGNLYGNLYRAKNIGFGQKPEVELFFNSENTDHRNPVTAKACSGYDAGNDIWLFFGTGRYQDQIDKITTDQQYFFGLFDEGASRSTPYTKSDLVEMQTEIVEAYALDDNGNPVDLDKDGNDDLKQYRTISCDLPDKEGRCNPDNKSWMLKLAIPSGGASERSISQPLVVGGVVFFTTFIPDGDVCEGNGDTYLFAVDWESGEFVSNEVFDINGDDKYTEADKTVKDPGDPDNPKKVVGLYIGTGKPVPELVIHNDILFVGTTDGEPAVIKVNLEDLQSRLRSWKRQFN</sequence>
<dbReference type="eggNOG" id="COG3419">
    <property type="taxonomic scope" value="Bacteria"/>
</dbReference>
<dbReference type="RefSeq" id="WP_004072031.1">
    <property type="nucleotide sequence ID" value="NZ_CM001488.1"/>
</dbReference>
<evidence type="ECO:0000313" key="6">
    <source>
        <dbReference type="Proteomes" id="UP000005778"/>
    </source>
</evidence>
<dbReference type="PROSITE" id="PS50234">
    <property type="entry name" value="VWFA"/>
    <property type="match status" value="1"/>
</dbReference>
<evidence type="ECO:0000259" key="4">
    <source>
        <dbReference type="PROSITE" id="PS50234"/>
    </source>
</evidence>
<dbReference type="STRING" id="879212.DespoDRAFT_01130"/>
<dbReference type="Gene3D" id="3.40.50.410">
    <property type="entry name" value="von Willebrand factor, type A domain"/>
    <property type="match status" value="1"/>
</dbReference>
<dbReference type="EMBL" id="CM001488">
    <property type="protein sequence ID" value="EIM63098.1"/>
    <property type="molecule type" value="Genomic_DNA"/>
</dbReference>
<dbReference type="Proteomes" id="UP000005778">
    <property type="component" value="Chromosome"/>
</dbReference>
<evidence type="ECO:0000256" key="1">
    <source>
        <dbReference type="ARBA" id="ARBA00022723"/>
    </source>
</evidence>
<protein>
    <recommendedName>
        <fullName evidence="4">VWFA domain-containing protein</fullName>
    </recommendedName>
</protein>
<feature type="domain" description="VWFA" evidence="4">
    <location>
        <begin position="336"/>
        <end position="558"/>
    </location>
</feature>
<reference evidence="5 6" key="2">
    <citation type="submission" date="2012-02" db="EMBL/GenBank/DDBJ databases">
        <title>Improved High-Quality Draft sequence of Desulfobacter postgatei 2ac9.</title>
        <authorList>
            <consortium name="US DOE Joint Genome Institute"/>
            <person name="Lucas S."/>
            <person name="Han J."/>
            <person name="Lapidus A."/>
            <person name="Cheng J.-F."/>
            <person name="Goodwin L."/>
            <person name="Pitluck S."/>
            <person name="Peters L."/>
            <person name="Ovchinnikova G."/>
            <person name="Held B."/>
            <person name="Detter J.C."/>
            <person name="Han C."/>
            <person name="Tapia R."/>
            <person name="Land M."/>
            <person name="Hauser L."/>
            <person name="Kyrpides N."/>
            <person name="Ivanova N."/>
            <person name="Pagani I."/>
            <person name="Orellana R."/>
            <person name="Lovley D."/>
            <person name="Woyke T."/>
        </authorList>
    </citation>
    <scope>NUCLEOTIDE SEQUENCE [LARGE SCALE GENOMIC DNA]</scope>
    <source>
        <strain evidence="5 6">2ac9</strain>
    </source>
</reference>
<dbReference type="InterPro" id="IPR013783">
    <property type="entry name" value="Ig-like_fold"/>
</dbReference>
<name>I5B0T5_9BACT</name>
<evidence type="ECO:0000256" key="2">
    <source>
        <dbReference type="ARBA" id="ARBA00022837"/>
    </source>
</evidence>
<dbReference type="GO" id="GO:0046872">
    <property type="term" value="F:metal ion binding"/>
    <property type="evidence" value="ECO:0007669"/>
    <property type="project" value="UniProtKB-KW"/>
</dbReference>